<dbReference type="OrthoDB" id="10293308at2759"/>
<evidence type="ECO:0000313" key="1">
    <source>
        <dbReference type="EMBL" id="EXX68157.1"/>
    </source>
</evidence>
<gene>
    <name evidence="1" type="ORF">RirG_107620</name>
</gene>
<dbReference type="AlphaFoldDB" id="A0A015JFA5"/>
<dbReference type="InterPro" id="IPR032675">
    <property type="entry name" value="LRR_dom_sf"/>
</dbReference>
<protein>
    <recommendedName>
        <fullName evidence="3">F-box domain-containing protein</fullName>
    </recommendedName>
</protein>
<dbReference type="EMBL" id="JEMT01017394">
    <property type="protein sequence ID" value="EXX68157.1"/>
    <property type="molecule type" value="Genomic_DNA"/>
</dbReference>
<sequence length="496" mass="58794">MSKLNKDILTLIFEELQDDSKSLFSCLMVNRLWCETVVPVLWRNPWSYNGINYNNKSYLFFIIICYLFDDIKELITEQGIQLPSSSKKSLLFDYLSFCRSINVKTINNIISIGSSLAHNQFFMQQEFYLHFMKKCSGLKYLDMRSINHQIFGFPEAKIHLESLCELKCDTSINSSYFYGLSRFCQYIQGLFIVHICPKPNDGIVKLIEVQKNLKYFEWKDDFNGDFPREDPYEKILLALEKKADNIDHLRIFFQYVDDFEHQLLQKILPRFHKLKTLMIENEFRSFTDVHLNNLVYRDLETLNIEWNKQNVLSSIVENSGGRLKKILFRPNYMNLIVDANFYNNSLNYIRMIYENCPLIEYLSIMFSSSKKHFIEFEKLLKVCKNLKSFLLVLSNVYGDKASDEKVVDGGDELLKVLINSAPTNLKEIRFFKHFKFSLENLEEFLGNWKGCALTIFTSDSLYEREDYKKLIDKYKDDGVIKDFIYENYPIRINYIF</sequence>
<name>A0A015JFA5_RHIIW</name>
<dbReference type="Gene3D" id="3.80.10.10">
    <property type="entry name" value="Ribonuclease Inhibitor"/>
    <property type="match status" value="1"/>
</dbReference>
<organism evidence="1 2">
    <name type="scientific">Rhizophagus irregularis (strain DAOM 197198w)</name>
    <name type="common">Glomus intraradices</name>
    <dbReference type="NCBI Taxonomy" id="1432141"/>
    <lineage>
        <taxon>Eukaryota</taxon>
        <taxon>Fungi</taxon>
        <taxon>Fungi incertae sedis</taxon>
        <taxon>Mucoromycota</taxon>
        <taxon>Glomeromycotina</taxon>
        <taxon>Glomeromycetes</taxon>
        <taxon>Glomerales</taxon>
        <taxon>Glomeraceae</taxon>
        <taxon>Rhizophagus</taxon>
    </lineage>
</organism>
<dbReference type="Proteomes" id="UP000022910">
    <property type="component" value="Unassembled WGS sequence"/>
</dbReference>
<evidence type="ECO:0008006" key="3">
    <source>
        <dbReference type="Google" id="ProtNLM"/>
    </source>
</evidence>
<dbReference type="HOGENOM" id="CLU_028913_8_1_1"/>
<keyword evidence="2" id="KW-1185">Reference proteome</keyword>
<proteinExistence type="predicted"/>
<comment type="caution">
    <text evidence="1">The sequence shown here is derived from an EMBL/GenBank/DDBJ whole genome shotgun (WGS) entry which is preliminary data.</text>
</comment>
<reference evidence="1 2" key="1">
    <citation type="submission" date="2014-02" db="EMBL/GenBank/DDBJ databases">
        <title>Single nucleus genome sequencing reveals high similarity among nuclei of an endomycorrhizal fungus.</title>
        <authorList>
            <person name="Lin K."/>
            <person name="Geurts R."/>
            <person name="Zhang Z."/>
            <person name="Limpens E."/>
            <person name="Saunders D.G."/>
            <person name="Mu D."/>
            <person name="Pang E."/>
            <person name="Cao H."/>
            <person name="Cha H."/>
            <person name="Lin T."/>
            <person name="Zhou Q."/>
            <person name="Shang Y."/>
            <person name="Li Y."/>
            <person name="Ivanov S."/>
            <person name="Sharma T."/>
            <person name="Velzen R.V."/>
            <person name="Ruijter N.D."/>
            <person name="Aanen D.K."/>
            <person name="Win J."/>
            <person name="Kamoun S."/>
            <person name="Bisseling T."/>
            <person name="Huang S."/>
        </authorList>
    </citation>
    <scope>NUCLEOTIDE SEQUENCE [LARGE SCALE GENOMIC DNA]</scope>
    <source>
        <strain evidence="2">DAOM197198w</strain>
    </source>
</reference>
<evidence type="ECO:0000313" key="2">
    <source>
        <dbReference type="Proteomes" id="UP000022910"/>
    </source>
</evidence>
<accession>A0A015JFA5</accession>